<dbReference type="Gene3D" id="3.40.605.10">
    <property type="entry name" value="Aldehyde Dehydrogenase, Chain A, domain 1"/>
    <property type="match status" value="1"/>
</dbReference>
<dbReference type="InterPro" id="IPR016161">
    <property type="entry name" value="Ald_DH/histidinol_DH"/>
</dbReference>
<dbReference type="AlphaFoldDB" id="A0A6N1VII0"/>
<evidence type="ECO:0000256" key="2">
    <source>
        <dbReference type="ARBA" id="ARBA00023002"/>
    </source>
</evidence>
<dbReference type="Proteomes" id="UP000509367">
    <property type="component" value="Chromosome"/>
</dbReference>
<keyword evidence="2 4" id="KW-0560">Oxidoreductase</keyword>
<dbReference type="GO" id="GO:0016620">
    <property type="term" value="F:oxidoreductase activity, acting on the aldehyde or oxo group of donors, NAD or NADP as acceptor"/>
    <property type="evidence" value="ECO:0007669"/>
    <property type="project" value="InterPro"/>
</dbReference>
<organism evidence="6 7">
    <name type="scientific">Oricola thermophila</name>
    <dbReference type="NCBI Taxonomy" id="2742145"/>
    <lineage>
        <taxon>Bacteria</taxon>
        <taxon>Pseudomonadati</taxon>
        <taxon>Pseudomonadota</taxon>
        <taxon>Alphaproteobacteria</taxon>
        <taxon>Hyphomicrobiales</taxon>
        <taxon>Ahrensiaceae</taxon>
        <taxon>Oricola</taxon>
    </lineage>
</organism>
<accession>A0A6N1VII0</accession>
<dbReference type="FunFam" id="3.40.605.10:FF:000007">
    <property type="entry name" value="NAD/NADP-dependent betaine aldehyde dehydrogenase"/>
    <property type="match status" value="1"/>
</dbReference>
<feature type="domain" description="Aldehyde dehydrogenase" evidence="5">
    <location>
        <begin position="16"/>
        <end position="474"/>
    </location>
</feature>
<reference evidence="6 7" key="1">
    <citation type="submission" date="2020-06" db="EMBL/GenBank/DDBJ databases">
        <title>Oricola thermophila sp. nov. isolated from a tidal sediments.</title>
        <authorList>
            <person name="Kwon K.K."/>
            <person name="Yang S.-H."/>
            <person name="Park M.-J."/>
        </authorList>
    </citation>
    <scope>NUCLEOTIDE SEQUENCE [LARGE SCALE GENOMIC DNA]</scope>
    <source>
        <strain evidence="6 7">MEBiC13590</strain>
    </source>
</reference>
<protein>
    <submittedName>
        <fullName evidence="6">Aldehyde dehydrogenase family protein</fullName>
    </submittedName>
</protein>
<dbReference type="SUPFAM" id="SSF53720">
    <property type="entry name" value="ALDH-like"/>
    <property type="match status" value="1"/>
</dbReference>
<dbReference type="InterPro" id="IPR015590">
    <property type="entry name" value="Aldehyde_DH_dom"/>
</dbReference>
<dbReference type="Pfam" id="PF00171">
    <property type="entry name" value="Aldedh"/>
    <property type="match status" value="1"/>
</dbReference>
<evidence type="ECO:0000256" key="1">
    <source>
        <dbReference type="ARBA" id="ARBA00009986"/>
    </source>
</evidence>
<evidence type="ECO:0000256" key="4">
    <source>
        <dbReference type="RuleBase" id="RU003345"/>
    </source>
</evidence>
<name>A0A6N1VII0_9HYPH</name>
<proteinExistence type="inferred from homology"/>
<dbReference type="InterPro" id="IPR016163">
    <property type="entry name" value="Ald_DH_C"/>
</dbReference>
<dbReference type="PROSITE" id="PS00687">
    <property type="entry name" value="ALDEHYDE_DEHYDR_GLU"/>
    <property type="match status" value="1"/>
</dbReference>
<feature type="active site" evidence="3">
    <location>
        <position position="252"/>
    </location>
</feature>
<dbReference type="Gene3D" id="3.40.309.10">
    <property type="entry name" value="Aldehyde Dehydrogenase, Chain A, domain 2"/>
    <property type="match status" value="1"/>
</dbReference>
<gene>
    <name evidence="6" type="ORF">HTY61_07475</name>
</gene>
<keyword evidence="7" id="KW-1185">Reference proteome</keyword>
<sequence>MVTQGAYENYVAGEFVTGENDRTLEVENPATAETVALHALAGAETCARAVEAGRAAFASGVLSRAKPTVRMRLLFDIAAELRKVKQEGGRMLCLEQGKSLKSAEDEFEKAAAAFEYYGGLADKAEGRQIPLGDGMVDFTILEPLGLSLQIVPWNFPVSIAARSVAAALATGNSVILKSPEITPVGLHYMARAIDAAGAPAGTVSVICATGGDAGRHLVTDPAIDQITFTGSVATGRWILSAAAENIVPTVMELGGKSAGIALDDADMSKVMAAVRASTISNAGQICSGMTRLIVHRSRYDEALAELGKLAEEITVGPGMDNSVLTPLVSETQRNRVQEYLSIGANEKLDLVTGGGVPDRAGWFMDFTVYADVPATSRLAQEEIFGPVLVVMPFDTREEAVELANGTQYGLAAGIFTDRLNDALWLAQRLRAGQVYGNLWHAASIASPFGGFGRSGFGRERGAEAVMNYAKSKNVCFALS</sequence>
<evidence type="ECO:0000259" key="5">
    <source>
        <dbReference type="Pfam" id="PF00171"/>
    </source>
</evidence>
<dbReference type="KEGG" id="orm:HTY61_07475"/>
<evidence type="ECO:0000256" key="3">
    <source>
        <dbReference type="PROSITE-ProRule" id="PRU10007"/>
    </source>
</evidence>
<evidence type="ECO:0000313" key="7">
    <source>
        <dbReference type="Proteomes" id="UP000509367"/>
    </source>
</evidence>
<dbReference type="InterPro" id="IPR016162">
    <property type="entry name" value="Ald_DH_N"/>
</dbReference>
<dbReference type="PANTHER" id="PTHR11699">
    <property type="entry name" value="ALDEHYDE DEHYDROGENASE-RELATED"/>
    <property type="match status" value="1"/>
</dbReference>
<dbReference type="EMBL" id="CP054836">
    <property type="protein sequence ID" value="QKV20574.1"/>
    <property type="molecule type" value="Genomic_DNA"/>
</dbReference>
<comment type="similarity">
    <text evidence="1 4">Belongs to the aldehyde dehydrogenase family.</text>
</comment>
<evidence type="ECO:0000313" key="6">
    <source>
        <dbReference type="EMBL" id="QKV20574.1"/>
    </source>
</evidence>
<dbReference type="InterPro" id="IPR029510">
    <property type="entry name" value="Ald_DH_CS_GLU"/>
</dbReference>